<feature type="compositionally biased region" description="Basic and acidic residues" evidence="3">
    <location>
        <begin position="192"/>
        <end position="210"/>
    </location>
</feature>
<evidence type="ECO:0000256" key="3">
    <source>
        <dbReference type="SAM" id="MobiDB-lite"/>
    </source>
</evidence>
<dbReference type="Pfam" id="PF04012">
    <property type="entry name" value="PspA_IM30"/>
    <property type="match status" value="1"/>
</dbReference>
<feature type="coiled-coil region" evidence="2">
    <location>
        <begin position="87"/>
        <end position="135"/>
    </location>
</feature>
<evidence type="ECO:0000313" key="4">
    <source>
        <dbReference type="EMBL" id="SVA36919.1"/>
    </source>
</evidence>
<evidence type="ECO:0000256" key="2">
    <source>
        <dbReference type="SAM" id="Coils"/>
    </source>
</evidence>
<name>A0A381V958_9ZZZZ</name>
<accession>A0A381V958</accession>
<dbReference type="AlphaFoldDB" id="A0A381V958"/>
<evidence type="ECO:0008006" key="5">
    <source>
        <dbReference type="Google" id="ProtNLM"/>
    </source>
</evidence>
<gene>
    <name evidence="4" type="ORF">METZ01_LOCUS89773</name>
</gene>
<organism evidence="4">
    <name type="scientific">marine metagenome</name>
    <dbReference type="NCBI Taxonomy" id="408172"/>
    <lineage>
        <taxon>unclassified sequences</taxon>
        <taxon>metagenomes</taxon>
        <taxon>ecological metagenomes</taxon>
    </lineage>
</organism>
<comment type="similarity">
    <text evidence="1">Belongs to the PspA/Vipp/IM30 family.</text>
</comment>
<proteinExistence type="inferred from homology"/>
<dbReference type="EMBL" id="UINC01008191">
    <property type="protein sequence ID" value="SVA36919.1"/>
    <property type="molecule type" value="Genomic_DNA"/>
</dbReference>
<feature type="coiled-coil region" evidence="2">
    <location>
        <begin position="26"/>
        <end position="60"/>
    </location>
</feature>
<protein>
    <recommendedName>
        <fullName evidence="5">Phage shock protein A</fullName>
    </recommendedName>
</protein>
<evidence type="ECO:0000256" key="1">
    <source>
        <dbReference type="ARBA" id="ARBA00043985"/>
    </source>
</evidence>
<dbReference type="PANTHER" id="PTHR31088">
    <property type="entry name" value="MEMBRANE-ASSOCIATED PROTEIN VIPP1, CHLOROPLASTIC"/>
    <property type="match status" value="1"/>
</dbReference>
<feature type="region of interest" description="Disordered" evidence="3">
    <location>
        <begin position="189"/>
        <end position="211"/>
    </location>
</feature>
<sequence>MGIISRLFNLFRANANDMLDKAEDPEKMLQQMLSDLDVQKQKAKKQMTEALALQKRLERDTEKEHKEAGKWEQKAILAVQNEKDDLAKEALTRKKEFTIRAADYEKQLEMHRNNADALRNSYQTLEDKIDEIKRKKGILSVKQKQAEAQENIYQTMEGLGDTSGTMETIARIEEKVENMQTRAEAYQEISMESDKDSLESKFEELEHDSSDMELELLELKKRAALPAPDEESDKKE</sequence>
<keyword evidence="2" id="KW-0175">Coiled coil</keyword>
<dbReference type="InterPro" id="IPR007157">
    <property type="entry name" value="PspA_VIPP1"/>
</dbReference>
<dbReference type="PANTHER" id="PTHR31088:SF6">
    <property type="entry name" value="PHAGE SHOCK PROTEIN A"/>
    <property type="match status" value="1"/>
</dbReference>
<reference evidence="4" key="1">
    <citation type="submission" date="2018-05" db="EMBL/GenBank/DDBJ databases">
        <authorList>
            <person name="Lanie J.A."/>
            <person name="Ng W.-L."/>
            <person name="Kazmierczak K.M."/>
            <person name="Andrzejewski T.M."/>
            <person name="Davidsen T.M."/>
            <person name="Wayne K.J."/>
            <person name="Tettelin H."/>
            <person name="Glass J.I."/>
            <person name="Rusch D."/>
            <person name="Podicherti R."/>
            <person name="Tsui H.-C.T."/>
            <person name="Winkler M.E."/>
        </authorList>
    </citation>
    <scope>NUCLEOTIDE SEQUENCE</scope>
</reference>